<evidence type="ECO:0000256" key="4">
    <source>
        <dbReference type="ARBA" id="ARBA00023136"/>
    </source>
</evidence>
<dbReference type="InterPro" id="IPR011990">
    <property type="entry name" value="TPR-like_helical_dom_sf"/>
</dbReference>
<dbReference type="PROSITE" id="PS51257">
    <property type="entry name" value="PROKAR_LIPOPROTEIN"/>
    <property type="match status" value="1"/>
</dbReference>
<protein>
    <submittedName>
        <fullName evidence="9">RagB/SusD family nutrient uptake outer membrane protein</fullName>
    </submittedName>
</protein>
<keyword evidence="6" id="KW-0812">Transmembrane</keyword>
<proteinExistence type="inferred from homology"/>
<keyword evidence="3" id="KW-0732">Signal</keyword>
<comment type="caution">
    <text evidence="9">The sequence shown here is derived from an EMBL/GenBank/DDBJ whole genome shotgun (WGS) entry which is preliminary data.</text>
</comment>
<dbReference type="RefSeq" id="WP_116857853.1">
    <property type="nucleotide sequence ID" value="NZ_QTJV01000034.1"/>
</dbReference>
<evidence type="ECO:0000313" key="9">
    <source>
        <dbReference type="EMBL" id="RFM29218.1"/>
    </source>
</evidence>
<reference evidence="9 10" key="1">
    <citation type="submission" date="2018-08" db="EMBL/GenBank/DDBJ databases">
        <title>Chitinophaga sp. K20C18050901, a novel bacterium isolated from forest soil.</title>
        <authorList>
            <person name="Wang C."/>
        </authorList>
    </citation>
    <scope>NUCLEOTIDE SEQUENCE [LARGE SCALE GENOMIC DNA]</scope>
    <source>
        <strain evidence="9 10">K20C18050901</strain>
    </source>
</reference>
<keyword evidence="5" id="KW-0998">Cell outer membrane</keyword>
<gene>
    <name evidence="9" type="ORF">DXN04_33890</name>
</gene>
<feature type="domain" description="RagB/SusD" evidence="7">
    <location>
        <begin position="346"/>
        <end position="490"/>
    </location>
</feature>
<dbReference type="Proteomes" id="UP000261174">
    <property type="component" value="Unassembled WGS sequence"/>
</dbReference>
<comment type="similarity">
    <text evidence="2">Belongs to the SusD family.</text>
</comment>
<dbReference type="CDD" id="cd08977">
    <property type="entry name" value="SusD"/>
    <property type="match status" value="1"/>
</dbReference>
<feature type="domain" description="SusD-like N-terminal" evidence="8">
    <location>
        <begin position="101"/>
        <end position="246"/>
    </location>
</feature>
<dbReference type="InterPro" id="IPR012944">
    <property type="entry name" value="SusD_RagB_dom"/>
</dbReference>
<evidence type="ECO:0000256" key="3">
    <source>
        <dbReference type="ARBA" id="ARBA00022729"/>
    </source>
</evidence>
<dbReference type="InterPro" id="IPR033985">
    <property type="entry name" value="SusD-like_N"/>
</dbReference>
<dbReference type="OrthoDB" id="625727at2"/>
<dbReference type="Gene3D" id="1.25.40.390">
    <property type="match status" value="1"/>
</dbReference>
<sequence>MIKYIISNIKHLKFLLKIRLLTYIFILISFASCSNLVQVDPPYTSINKDNVFNNDLTATAAITYIYTVLSSYNQSPNVNSVSTLYFFGGLLADELNLFDRSQPNYNIFYTNALNANSIDAGVWNISYSMILSANLAIEQLNSNQLLTKSVQQQLLGEAKFMRAFFYFYLVNLYGDVPLAISSDPLVNSILGREDVDKIYSQMVADLSDAEDLLSDDFRSGKVNVSSSQRVRPSRWAAKALLSRIYLYHKDYSLAEQLATEVINQSSLFQLDSLDEVFLISSKESIWQLQNINNTQGNTGEGNLFILPTGGPNSSGYPVYLSHHVVESFEDGDQRKSHWTDTVMDDSANVFYYANKYKSGVLTSPGQNIEYETVLRLAEQYLIRAEARVQLNRLTEGESDLNIIRKRAGLVNLNGLTKESLIEAILHERQVELFTEWGHRWLDLKRMGKINEVMTSVTAEKGGTWSANWAYWPIAQSELIADHNLVQNVGY</sequence>
<keyword evidence="6" id="KW-1133">Transmembrane helix</keyword>
<evidence type="ECO:0000256" key="6">
    <source>
        <dbReference type="SAM" id="Phobius"/>
    </source>
</evidence>
<evidence type="ECO:0000313" key="10">
    <source>
        <dbReference type="Proteomes" id="UP000261174"/>
    </source>
</evidence>
<evidence type="ECO:0000259" key="8">
    <source>
        <dbReference type="Pfam" id="PF14322"/>
    </source>
</evidence>
<evidence type="ECO:0000256" key="2">
    <source>
        <dbReference type="ARBA" id="ARBA00006275"/>
    </source>
</evidence>
<feature type="transmembrane region" description="Helical" evidence="6">
    <location>
        <begin position="20"/>
        <end position="37"/>
    </location>
</feature>
<keyword evidence="10" id="KW-1185">Reference proteome</keyword>
<name>A0A3E1NN40_9BACT</name>
<evidence type="ECO:0000256" key="5">
    <source>
        <dbReference type="ARBA" id="ARBA00023237"/>
    </source>
</evidence>
<dbReference type="EMBL" id="QTJV01000034">
    <property type="protein sequence ID" value="RFM29218.1"/>
    <property type="molecule type" value="Genomic_DNA"/>
</dbReference>
<dbReference type="Pfam" id="PF14322">
    <property type="entry name" value="SusD-like_3"/>
    <property type="match status" value="1"/>
</dbReference>
<dbReference type="SUPFAM" id="SSF48452">
    <property type="entry name" value="TPR-like"/>
    <property type="match status" value="1"/>
</dbReference>
<evidence type="ECO:0000256" key="1">
    <source>
        <dbReference type="ARBA" id="ARBA00004442"/>
    </source>
</evidence>
<keyword evidence="4 6" id="KW-0472">Membrane</keyword>
<dbReference type="AlphaFoldDB" id="A0A3E1NN40"/>
<dbReference type="GO" id="GO:0009279">
    <property type="term" value="C:cell outer membrane"/>
    <property type="evidence" value="ECO:0007669"/>
    <property type="project" value="UniProtKB-SubCell"/>
</dbReference>
<accession>A0A3E1NN40</accession>
<comment type="subcellular location">
    <subcellularLocation>
        <location evidence="1">Cell outer membrane</location>
    </subcellularLocation>
</comment>
<dbReference type="Pfam" id="PF07980">
    <property type="entry name" value="SusD_RagB"/>
    <property type="match status" value="1"/>
</dbReference>
<evidence type="ECO:0000259" key="7">
    <source>
        <dbReference type="Pfam" id="PF07980"/>
    </source>
</evidence>
<organism evidence="9 10">
    <name type="scientific">Chitinophaga silvisoli</name>
    <dbReference type="NCBI Taxonomy" id="2291814"/>
    <lineage>
        <taxon>Bacteria</taxon>
        <taxon>Pseudomonadati</taxon>
        <taxon>Bacteroidota</taxon>
        <taxon>Chitinophagia</taxon>
        <taxon>Chitinophagales</taxon>
        <taxon>Chitinophagaceae</taxon>
        <taxon>Chitinophaga</taxon>
    </lineage>
</organism>